<keyword evidence="2" id="KW-0456">Lyase</keyword>
<dbReference type="Pfam" id="PF05426">
    <property type="entry name" value="Alginate_lyase"/>
    <property type="match status" value="1"/>
</dbReference>
<protein>
    <submittedName>
        <fullName evidence="5">RICIN domain-containing protein</fullName>
    </submittedName>
</protein>
<dbReference type="InterPro" id="IPR008929">
    <property type="entry name" value="Chondroitin_lyas"/>
</dbReference>
<evidence type="ECO:0000313" key="6">
    <source>
        <dbReference type="Proteomes" id="UP001171902"/>
    </source>
</evidence>
<feature type="domain" description="Ricin B lectin" evidence="4">
    <location>
        <begin position="471"/>
        <end position="547"/>
    </location>
</feature>
<reference evidence="5" key="1">
    <citation type="submission" date="2023-06" db="EMBL/GenBank/DDBJ databases">
        <title>Gycomyces niveus sp.nov., a novel actinomycete isolated from soil in Shouguang.</title>
        <authorList>
            <person name="Yang X."/>
            <person name="Zhao J."/>
        </authorList>
    </citation>
    <scope>NUCLEOTIDE SEQUENCE</scope>
    <source>
        <strain evidence="5">NEAU C2</strain>
    </source>
</reference>
<dbReference type="PROSITE" id="PS51318">
    <property type="entry name" value="TAT"/>
    <property type="match status" value="1"/>
</dbReference>
<dbReference type="InterPro" id="IPR035992">
    <property type="entry name" value="Ricin_B-like_lectins"/>
</dbReference>
<accession>A0ABT7YHK8</accession>
<keyword evidence="6" id="KW-1185">Reference proteome</keyword>
<dbReference type="RefSeq" id="WP_289953659.1">
    <property type="nucleotide sequence ID" value="NZ_JAUEMJ010000001.1"/>
</dbReference>
<organism evidence="5 6">
    <name type="scientific">Glycomyces tritici</name>
    <dbReference type="NCBI Taxonomy" id="2665176"/>
    <lineage>
        <taxon>Bacteria</taxon>
        <taxon>Bacillati</taxon>
        <taxon>Actinomycetota</taxon>
        <taxon>Actinomycetes</taxon>
        <taxon>Glycomycetales</taxon>
        <taxon>Glycomycetaceae</taxon>
        <taxon>Glycomyces</taxon>
    </lineage>
</organism>
<proteinExistence type="predicted"/>
<name>A0ABT7YHK8_9ACTN</name>
<evidence type="ECO:0000259" key="3">
    <source>
        <dbReference type="Pfam" id="PF05426"/>
    </source>
</evidence>
<gene>
    <name evidence="5" type="ORF">QWI33_00090</name>
</gene>
<dbReference type="Pfam" id="PF14200">
    <property type="entry name" value="RicinB_lectin_2"/>
    <property type="match status" value="1"/>
</dbReference>
<dbReference type="SUPFAM" id="SSF48230">
    <property type="entry name" value="Chondroitin AC/alginate lyase"/>
    <property type="match status" value="1"/>
</dbReference>
<dbReference type="SUPFAM" id="SSF50370">
    <property type="entry name" value="Ricin B-like lectins"/>
    <property type="match status" value="1"/>
</dbReference>
<sequence>MSNHQSHPSPRFTRTGFRRRDLLKGAVAAGALAASGAGGLAIAQAQERSGQVGAQAFGHPGMVHTRADLDRMRSKVDASARPWRQGWDKLVANAHSQSTWTPQPVEEVVRGSTDKPQNYWLLYNDAHAAYQNALRWHISGDTAHRDAAVRICNAWSQTLKSIYWPPSDSRLASGIYGYQFANAAELIRGAPGFDLGRFQQMMLDVFYPLNSDFLIRKNGTCGTHYWANWDLCNMASILAIGILCDDQALVDEAVAYFHGDEGTGSINGAIPHVYDDLGLAQWQESGRDQAHTIMGIGLMGAFMETAWNQGIDLYAARDNAFAKAAEYVARYNLGYDVPFTTYRNCDGIEHTVISAGSRGQVRPVWELVYNHYSARKGMRMPHVARMAALARPEGGGGDYGGNSGGFDALGWGTLAHLRSTPAVVSGGTYHLMCERSGKLLENGRSTVDGHAVLQWAENGDTQQRWKITDVGGGYHKVVCEQSGKALDNGNTAIEGAQVKQWTDNGGAAQRWKITDAGGGAVTLTCERSGMVLDNGNKEADGDIAIQWPDKGSVPQRWRLIRV</sequence>
<dbReference type="Proteomes" id="UP001171902">
    <property type="component" value="Unassembled WGS sequence"/>
</dbReference>
<evidence type="ECO:0000256" key="1">
    <source>
        <dbReference type="ARBA" id="ARBA00022729"/>
    </source>
</evidence>
<dbReference type="Gene3D" id="1.50.10.100">
    <property type="entry name" value="Chondroitin AC/alginate lyase"/>
    <property type="match status" value="1"/>
</dbReference>
<dbReference type="InterPro" id="IPR008397">
    <property type="entry name" value="Alginate_lyase_dom"/>
</dbReference>
<evidence type="ECO:0000313" key="5">
    <source>
        <dbReference type="EMBL" id="MDN3238109.1"/>
    </source>
</evidence>
<evidence type="ECO:0000256" key="2">
    <source>
        <dbReference type="ARBA" id="ARBA00023239"/>
    </source>
</evidence>
<dbReference type="Gene3D" id="2.80.10.50">
    <property type="match status" value="1"/>
</dbReference>
<dbReference type="InterPro" id="IPR000772">
    <property type="entry name" value="Ricin_B_lectin"/>
</dbReference>
<dbReference type="PROSITE" id="PS50231">
    <property type="entry name" value="RICIN_B_LECTIN"/>
    <property type="match status" value="1"/>
</dbReference>
<keyword evidence="1" id="KW-0732">Signal</keyword>
<comment type="caution">
    <text evidence="5">The sequence shown here is derived from an EMBL/GenBank/DDBJ whole genome shotgun (WGS) entry which is preliminary data.</text>
</comment>
<dbReference type="EMBL" id="JAUEMJ010000001">
    <property type="protein sequence ID" value="MDN3238109.1"/>
    <property type="molecule type" value="Genomic_DNA"/>
</dbReference>
<dbReference type="InterPro" id="IPR006311">
    <property type="entry name" value="TAT_signal"/>
</dbReference>
<evidence type="ECO:0000259" key="4">
    <source>
        <dbReference type="Pfam" id="PF14200"/>
    </source>
</evidence>
<feature type="domain" description="Alginate lyase" evidence="3">
    <location>
        <begin position="113"/>
        <end position="331"/>
    </location>
</feature>